<dbReference type="Proteomes" id="UP000192284">
    <property type="component" value="Unassembled WGS sequence"/>
</dbReference>
<accession>A0A1W9ZSK0</accession>
<keyword evidence="3" id="KW-1185">Reference proteome</keyword>
<dbReference type="GO" id="GO:0003677">
    <property type="term" value="F:DNA binding"/>
    <property type="evidence" value="ECO:0007669"/>
    <property type="project" value="InterPro"/>
</dbReference>
<name>A0A1W9ZSK0_MYCAN</name>
<keyword evidence="1" id="KW-0233">DNA recombination</keyword>
<gene>
    <name evidence="2" type="ORF">BST12_14265</name>
</gene>
<dbReference type="InterPro" id="IPR013762">
    <property type="entry name" value="Integrase-like_cat_sf"/>
</dbReference>
<dbReference type="SUPFAM" id="SSF56349">
    <property type="entry name" value="DNA breaking-rejoining enzymes"/>
    <property type="match status" value="1"/>
</dbReference>
<evidence type="ECO:0000313" key="3">
    <source>
        <dbReference type="Proteomes" id="UP000192284"/>
    </source>
</evidence>
<dbReference type="InterPro" id="IPR011010">
    <property type="entry name" value="DNA_brk_join_enz"/>
</dbReference>
<dbReference type="Gene3D" id="1.10.443.10">
    <property type="entry name" value="Intergrase catalytic core"/>
    <property type="match status" value="1"/>
</dbReference>
<sequence length="105" mass="11250">MDRVVRPAFRDACAAADISGMRLHDLRHFAGTQVARVGNLVETMNHLGHTTQSASLRYQHMVSGRDAEIALALSAQATNPAQIMTVGSEWHSPGAPQFGPTAPDT</sequence>
<organism evidence="2 3">
    <name type="scientific">Mycobacterium angelicum</name>
    <dbReference type="NCBI Taxonomy" id="470074"/>
    <lineage>
        <taxon>Bacteria</taxon>
        <taxon>Bacillati</taxon>
        <taxon>Actinomycetota</taxon>
        <taxon>Actinomycetes</taxon>
        <taxon>Mycobacteriales</taxon>
        <taxon>Mycobacteriaceae</taxon>
        <taxon>Mycobacterium</taxon>
    </lineage>
</organism>
<comment type="caution">
    <text evidence="2">The sequence shown here is derived from an EMBL/GenBank/DDBJ whole genome shotgun (WGS) entry which is preliminary data.</text>
</comment>
<dbReference type="GO" id="GO:0015074">
    <property type="term" value="P:DNA integration"/>
    <property type="evidence" value="ECO:0007669"/>
    <property type="project" value="InterPro"/>
</dbReference>
<dbReference type="GO" id="GO:0006310">
    <property type="term" value="P:DNA recombination"/>
    <property type="evidence" value="ECO:0007669"/>
    <property type="project" value="UniProtKB-KW"/>
</dbReference>
<evidence type="ECO:0000256" key="1">
    <source>
        <dbReference type="ARBA" id="ARBA00023172"/>
    </source>
</evidence>
<protein>
    <recommendedName>
        <fullName evidence="4">Tyr recombinase domain-containing protein</fullName>
    </recommendedName>
</protein>
<reference evidence="2 3" key="1">
    <citation type="submission" date="2017-02" db="EMBL/GenBank/DDBJ databases">
        <title>The new phylogeny of genus Mycobacterium.</title>
        <authorList>
            <person name="Tortoli E."/>
            <person name="Trovato A."/>
            <person name="Cirillo D.M."/>
        </authorList>
    </citation>
    <scope>NUCLEOTIDE SEQUENCE [LARGE SCALE GENOMIC DNA]</scope>
    <source>
        <strain evidence="2 3">DSM 45057</strain>
    </source>
</reference>
<proteinExistence type="predicted"/>
<dbReference type="AlphaFoldDB" id="A0A1W9ZSK0"/>
<evidence type="ECO:0008006" key="4">
    <source>
        <dbReference type="Google" id="ProtNLM"/>
    </source>
</evidence>
<dbReference type="OrthoDB" id="1822491at2"/>
<dbReference type="EMBL" id="MVHE01000020">
    <property type="protein sequence ID" value="ORA20767.1"/>
    <property type="molecule type" value="Genomic_DNA"/>
</dbReference>
<evidence type="ECO:0000313" key="2">
    <source>
        <dbReference type="EMBL" id="ORA20767.1"/>
    </source>
</evidence>